<reference evidence="2" key="1">
    <citation type="submission" date="2013-04" db="EMBL/GenBank/DDBJ databases">
        <title>The genome sequencing project of 58 acetic acid bacteria.</title>
        <authorList>
            <person name="Okamoto-Kainuma A."/>
            <person name="Ishikawa M."/>
            <person name="Umino S."/>
            <person name="Koizumi Y."/>
            <person name="Shiwa Y."/>
            <person name="Yoshikawa H."/>
            <person name="Matsutani M."/>
            <person name="Matsushita K."/>
        </authorList>
    </citation>
    <scope>NUCLEOTIDE SEQUENCE</scope>
    <source>
        <strain evidence="2">NBRC 106556</strain>
    </source>
</reference>
<proteinExistence type="predicted"/>
<feature type="transmembrane region" description="Helical" evidence="1">
    <location>
        <begin position="34"/>
        <end position="55"/>
    </location>
</feature>
<name>A0ABQ0QIP3_9PROT</name>
<dbReference type="RefSeq" id="WP_068172858.1">
    <property type="nucleotide sequence ID" value="NZ_BAQB01000011.1"/>
</dbReference>
<evidence type="ECO:0000256" key="1">
    <source>
        <dbReference type="SAM" id="Phobius"/>
    </source>
</evidence>
<keyword evidence="1" id="KW-1133">Transmembrane helix</keyword>
<organism evidence="2 3">
    <name type="scientific">Neokomagataea tanensis NBRC 106556</name>
    <dbReference type="NCBI Taxonomy" id="1223519"/>
    <lineage>
        <taxon>Bacteria</taxon>
        <taxon>Pseudomonadati</taxon>
        <taxon>Pseudomonadota</taxon>
        <taxon>Alphaproteobacteria</taxon>
        <taxon>Acetobacterales</taxon>
        <taxon>Acetobacteraceae</taxon>
        <taxon>Neokomagataea</taxon>
    </lineage>
</organism>
<sequence>MHALLNAVCTVLLVAAGLVTAVIAVVEAACRGALVHFGVAPELQTLVLLGLFFFLLYGVLRLFGRILAFLLIVALVLYILQDFSLLPAVHHAAMVTQGHLERL</sequence>
<keyword evidence="3" id="KW-1185">Reference proteome</keyword>
<protein>
    <submittedName>
        <fullName evidence="2">Uncharacterized protein</fullName>
    </submittedName>
</protein>
<dbReference type="Proteomes" id="UP001062443">
    <property type="component" value="Unassembled WGS sequence"/>
</dbReference>
<evidence type="ECO:0000313" key="3">
    <source>
        <dbReference type="Proteomes" id="UP001062443"/>
    </source>
</evidence>
<feature type="transmembrane region" description="Helical" evidence="1">
    <location>
        <begin position="62"/>
        <end position="80"/>
    </location>
</feature>
<dbReference type="EMBL" id="BAQB01000011">
    <property type="protein sequence ID" value="GBR46221.1"/>
    <property type="molecule type" value="Genomic_DNA"/>
</dbReference>
<evidence type="ECO:0000313" key="2">
    <source>
        <dbReference type="EMBL" id="GBR46221.1"/>
    </source>
</evidence>
<accession>A0ABQ0QIP3</accession>
<keyword evidence="1" id="KW-0812">Transmembrane</keyword>
<comment type="caution">
    <text evidence="2">The sequence shown here is derived from an EMBL/GenBank/DDBJ whole genome shotgun (WGS) entry which is preliminary data.</text>
</comment>
<keyword evidence="1" id="KW-0472">Membrane</keyword>
<gene>
    <name evidence="2" type="ORF">AA106556_1040</name>
</gene>